<dbReference type="CDD" id="cd10931">
    <property type="entry name" value="CE4_u7"/>
    <property type="match status" value="1"/>
</dbReference>
<organism evidence="2 3">
    <name type="scientific">Moheibacter stercoris</name>
    <dbReference type="NCBI Taxonomy" id="1628251"/>
    <lineage>
        <taxon>Bacteria</taxon>
        <taxon>Pseudomonadati</taxon>
        <taxon>Bacteroidota</taxon>
        <taxon>Flavobacteriia</taxon>
        <taxon>Flavobacteriales</taxon>
        <taxon>Weeksellaceae</taxon>
        <taxon>Moheibacter</taxon>
    </lineage>
</organism>
<evidence type="ECO:0000259" key="1">
    <source>
        <dbReference type="Pfam" id="PF23019"/>
    </source>
</evidence>
<accession>A0ABV2LV21</accession>
<proteinExistence type="predicted"/>
<keyword evidence="3" id="KW-1185">Reference proteome</keyword>
<dbReference type="RefSeq" id="WP_354507544.1">
    <property type="nucleotide sequence ID" value="NZ_JBEPMO010000004.1"/>
</dbReference>
<dbReference type="EMBL" id="JBEPMO010000004">
    <property type="protein sequence ID" value="MET3731358.1"/>
    <property type="molecule type" value="Genomic_DNA"/>
</dbReference>
<feature type="domain" description="DUF7033" evidence="1">
    <location>
        <begin position="84"/>
        <end position="162"/>
    </location>
</feature>
<comment type="caution">
    <text evidence="2">The sequence shown here is derived from an EMBL/GenBank/DDBJ whole genome shotgun (WGS) entry which is preliminary data.</text>
</comment>
<reference evidence="2 3" key="1">
    <citation type="submission" date="2024-06" db="EMBL/GenBank/DDBJ databases">
        <title>Genomic Encyclopedia of Type Strains, Phase IV (KMG-IV): sequencing the most valuable type-strain genomes for metagenomic binning, comparative biology and taxonomic classification.</title>
        <authorList>
            <person name="Goeker M."/>
        </authorList>
    </citation>
    <scope>NUCLEOTIDE SEQUENCE [LARGE SCALE GENOMIC DNA]</scope>
    <source>
        <strain evidence="2 3">DSM 29388</strain>
    </source>
</reference>
<gene>
    <name evidence="2" type="ORF">ABID46_000927</name>
</gene>
<sequence length="408" mass="48185">MQKILIYTEKITPRVQYIFDFVLNEFSGLNFELTTNVQFFEGSNQAKISYAKSSISDEIHWVSDELMFQSDVNSSVKESELHPIGKCFYALSRYEEYLPQKRDHHDRFSGVGRAYKKPFVDEMILKFQEEIKTKYPQIEFKKREFEQVLTCDVDQAWQYKHKGFKRTYGAYLKDLAKGNFQEFNKRKAIISGQEKDPYDTFGLFQKIVQKNPKVRMIFFWLMADYDEFDKNNPVNNPAFQAKIQEISSWAEFGIHPSYSSNSNLNKLKIEIERLSKVLGKPIEKSRQHYLKLKFPETYRNLLANGIKEDHTMAYADETGFRAGTCTPFYWFDLEANQTTDLKVVPFCAMDVSMRNYLKWSKEESIQELIRLKKEIQKVNGQMVVLFHNSNFHGQWEGWEEVMNSVFTD</sequence>
<dbReference type="Pfam" id="PF23019">
    <property type="entry name" value="DUF7033"/>
    <property type="match status" value="1"/>
</dbReference>
<dbReference type="Proteomes" id="UP001549146">
    <property type="component" value="Unassembled WGS sequence"/>
</dbReference>
<evidence type="ECO:0000313" key="3">
    <source>
        <dbReference type="Proteomes" id="UP001549146"/>
    </source>
</evidence>
<evidence type="ECO:0000313" key="2">
    <source>
        <dbReference type="EMBL" id="MET3731358.1"/>
    </source>
</evidence>
<dbReference type="InterPro" id="IPR054297">
    <property type="entry name" value="DUF7033"/>
</dbReference>
<protein>
    <recommendedName>
        <fullName evidence="1">DUF7033 domain-containing protein</fullName>
    </recommendedName>
</protein>
<name>A0ABV2LV21_9FLAO</name>